<gene>
    <name evidence="1" type="ORF">F7725_021389</name>
</gene>
<name>A0A7J5ZBP0_DISMA</name>
<evidence type="ECO:0000313" key="1">
    <source>
        <dbReference type="EMBL" id="KAF3858990.1"/>
    </source>
</evidence>
<reference evidence="1 2" key="1">
    <citation type="submission" date="2020-03" db="EMBL/GenBank/DDBJ databases">
        <title>Dissostichus mawsoni Genome sequencing and assembly.</title>
        <authorList>
            <person name="Park H."/>
        </authorList>
    </citation>
    <scope>NUCLEOTIDE SEQUENCE [LARGE SCALE GENOMIC DNA]</scope>
    <source>
        <strain evidence="1">DM0001</strain>
        <tissue evidence="1">Muscle</tissue>
    </source>
</reference>
<sequence length="385" mass="41679">MTPRALPRSLVVSVFPVPAGPTGAPLMVRAVEYIDHDAEGSAQVLGGLGLPCACGPYWSSTHGQVEGLGQGFKGNIGQSVKRCRMPTGSERQVFISVQFKLCFGILQNHVQGKKRAAGQGPGLILLKGSASGGINLSVPVLDRFFNDQDTRPDFRLSRESLKVLLDILGQDRRHGWGATIETLVFLFWLASGASCRVVSRVFGMPRSTVHQIVHRVTEEVVAIRHQIITACAVLHNICIGAGDIMAPEEDIVEDVAEDEGENVLEAVSGAPWRDQLSAEVSALEEVPGDHDYPSIASALRTLALMDNPMYCGEKHPQQLWRPPQMKPHPPSEDTRVLIVAARSSSTTWDSLLSLNAVMALPQPDPRPPRPLGPPLLNLAVACRLE</sequence>
<evidence type="ECO:0008006" key="3">
    <source>
        <dbReference type="Google" id="ProtNLM"/>
    </source>
</evidence>
<keyword evidence="2" id="KW-1185">Reference proteome</keyword>
<comment type="caution">
    <text evidence="1">The sequence shown here is derived from an EMBL/GenBank/DDBJ whole genome shotgun (WGS) entry which is preliminary data.</text>
</comment>
<dbReference type="EMBL" id="JAAKFY010000003">
    <property type="protein sequence ID" value="KAF3858990.1"/>
    <property type="molecule type" value="Genomic_DNA"/>
</dbReference>
<dbReference type="OrthoDB" id="8962680at2759"/>
<evidence type="ECO:0000313" key="2">
    <source>
        <dbReference type="Proteomes" id="UP000518266"/>
    </source>
</evidence>
<dbReference type="Proteomes" id="UP000518266">
    <property type="component" value="Unassembled WGS sequence"/>
</dbReference>
<organism evidence="1 2">
    <name type="scientific">Dissostichus mawsoni</name>
    <name type="common">Antarctic cod</name>
    <dbReference type="NCBI Taxonomy" id="36200"/>
    <lineage>
        <taxon>Eukaryota</taxon>
        <taxon>Metazoa</taxon>
        <taxon>Chordata</taxon>
        <taxon>Craniata</taxon>
        <taxon>Vertebrata</taxon>
        <taxon>Euteleostomi</taxon>
        <taxon>Actinopterygii</taxon>
        <taxon>Neopterygii</taxon>
        <taxon>Teleostei</taxon>
        <taxon>Neoteleostei</taxon>
        <taxon>Acanthomorphata</taxon>
        <taxon>Eupercaria</taxon>
        <taxon>Perciformes</taxon>
        <taxon>Notothenioidei</taxon>
        <taxon>Nototheniidae</taxon>
        <taxon>Dissostichus</taxon>
    </lineage>
</organism>
<protein>
    <recommendedName>
        <fullName evidence="3">DDE Tnp4 domain-containing protein</fullName>
    </recommendedName>
</protein>
<proteinExistence type="predicted"/>
<accession>A0A7J5ZBP0</accession>
<dbReference type="AlphaFoldDB" id="A0A7J5ZBP0"/>